<gene>
    <name evidence="1" type="ORF">DENIS_4352</name>
</gene>
<dbReference type="RefSeq" id="WP_124330435.1">
    <property type="nucleotide sequence ID" value="NZ_BEXT01000001.1"/>
</dbReference>
<dbReference type="EMBL" id="BEXT01000001">
    <property type="protein sequence ID" value="GBC63358.1"/>
    <property type="molecule type" value="Genomic_DNA"/>
</dbReference>
<keyword evidence="2" id="KW-1185">Reference proteome</keyword>
<reference evidence="2" key="1">
    <citation type="submission" date="2017-11" db="EMBL/GenBank/DDBJ databases">
        <authorList>
            <person name="Watanabe M."/>
            <person name="Kojima H."/>
        </authorList>
    </citation>
    <scope>NUCLEOTIDE SEQUENCE [LARGE SCALE GENOMIC DNA]</scope>
    <source>
        <strain evidence="2">Tokyo 01</strain>
    </source>
</reference>
<dbReference type="Pfam" id="PF25952">
    <property type="entry name" value="DUF7990"/>
    <property type="match status" value="1"/>
</dbReference>
<dbReference type="Proteomes" id="UP000288096">
    <property type="component" value="Unassembled WGS sequence"/>
</dbReference>
<evidence type="ECO:0000313" key="1">
    <source>
        <dbReference type="EMBL" id="GBC63358.1"/>
    </source>
</evidence>
<accession>A0A401G294</accession>
<name>A0A401G294_9BACT</name>
<organism evidence="1 2">
    <name type="scientific">Desulfonema ishimotonii</name>
    <dbReference type="NCBI Taxonomy" id="45657"/>
    <lineage>
        <taxon>Bacteria</taxon>
        <taxon>Pseudomonadati</taxon>
        <taxon>Thermodesulfobacteriota</taxon>
        <taxon>Desulfobacteria</taxon>
        <taxon>Desulfobacterales</taxon>
        <taxon>Desulfococcaceae</taxon>
        <taxon>Desulfonema</taxon>
    </lineage>
</organism>
<proteinExistence type="predicted"/>
<dbReference type="InterPro" id="IPR058303">
    <property type="entry name" value="DUF7990"/>
</dbReference>
<reference evidence="2" key="2">
    <citation type="submission" date="2019-01" db="EMBL/GenBank/DDBJ databases">
        <title>Genome sequence of Desulfonema ishimotonii strain Tokyo 01.</title>
        <authorList>
            <person name="Fukui M."/>
        </authorList>
    </citation>
    <scope>NUCLEOTIDE SEQUENCE [LARGE SCALE GENOMIC DNA]</scope>
    <source>
        <strain evidence="2">Tokyo 01</strain>
    </source>
</reference>
<dbReference type="OrthoDB" id="5421860at2"/>
<evidence type="ECO:0000313" key="2">
    <source>
        <dbReference type="Proteomes" id="UP000288096"/>
    </source>
</evidence>
<comment type="caution">
    <text evidence="1">The sequence shown here is derived from an EMBL/GenBank/DDBJ whole genome shotgun (WGS) entry which is preliminary data.</text>
</comment>
<dbReference type="AlphaFoldDB" id="A0A401G294"/>
<sequence>MDFHQFFLKIKAFFREIDGIQRNKATDILAWEAEEMENIFALLVLGTFIGLPTPPVHLVMALLPEMEREFGLMIDKVAVAHDPLGELFSVLDIC</sequence>
<protein>
    <submittedName>
        <fullName evidence="1">Uncharacterized protein</fullName>
    </submittedName>
</protein>